<sequence length="180" mass="19448">MTGRLPASRARGWQRIRRLLVEPLMGRDKANKPRRPRNLGPVSDGHVEAMPGVMVTLTGPSTVTPASAHERMANAPEALADYVRTGSQWQVTVMGGGTPENMHSRVTEIPSMSEALRMACVVADRMFPPGTALLHAVARDAKAWMPTYLSEHGSLPRRGGWTAVAGGDGPTHSYVANAWM</sequence>
<reference evidence="2 3" key="1">
    <citation type="journal article" date="2019" name="Int. J. Syst. Evol. Microbiol.">
        <title>The Global Catalogue of Microorganisms (GCM) 10K type strain sequencing project: providing services to taxonomists for standard genome sequencing and annotation.</title>
        <authorList>
            <consortium name="The Broad Institute Genomics Platform"/>
            <consortium name="The Broad Institute Genome Sequencing Center for Infectious Disease"/>
            <person name="Wu L."/>
            <person name="Ma J."/>
        </authorList>
    </citation>
    <scope>NUCLEOTIDE SEQUENCE [LARGE SCALE GENOMIC DNA]</scope>
    <source>
        <strain evidence="2 3">JCM 5052</strain>
    </source>
</reference>
<dbReference type="Proteomes" id="UP001501576">
    <property type="component" value="Unassembled WGS sequence"/>
</dbReference>
<evidence type="ECO:0000256" key="1">
    <source>
        <dbReference type="SAM" id="MobiDB-lite"/>
    </source>
</evidence>
<protein>
    <submittedName>
        <fullName evidence="2">Uncharacterized protein</fullName>
    </submittedName>
</protein>
<dbReference type="EMBL" id="BAAABZ010000099">
    <property type="protein sequence ID" value="GAA0574685.1"/>
    <property type="molecule type" value="Genomic_DNA"/>
</dbReference>
<name>A0ABN1EUH9_9ACTN</name>
<organism evidence="2 3">
    <name type="scientific">Streptomyces mordarskii</name>
    <dbReference type="NCBI Taxonomy" id="1226758"/>
    <lineage>
        <taxon>Bacteria</taxon>
        <taxon>Bacillati</taxon>
        <taxon>Actinomycetota</taxon>
        <taxon>Actinomycetes</taxon>
        <taxon>Kitasatosporales</taxon>
        <taxon>Streptomycetaceae</taxon>
        <taxon>Streptomyces</taxon>
    </lineage>
</organism>
<evidence type="ECO:0000313" key="3">
    <source>
        <dbReference type="Proteomes" id="UP001501576"/>
    </source>
</evidence>
<comment type="caution">
    <text evidence="2">The sequence shown here is derived from an EMBL/GenBank/DDBJ whole genome shotgun (WGS) entry which is preliminary data.</text>
</comment>
<gene>
    <name evidence="2" type="ORF">GCM10010390_92040</name>
</gene>
<proteinExistence type="predicted"/>
<evidence type="ECO:0000313" key="2">
    <source>
        <dbReference type="EMBL" id="GAA0574685.1"/>
    </source>
</evidence>
<feature type="region of interest" description="Disordered" evidence="1">
    <location>
        <begin position="24"/>
        <end position="47"/>
    </location>
</feature>
<keyword evidence="3" id="KW-1185">Reference proteome</keyword>
<accession>A0ABN1EUH9</accession>